<name>A0A0W0F2E9_MONRR</name>
<dbReference type="AlphaFoldDB" id="A0A0W0F2E9"/>
<proteinExistence type="predicted"/>
<organism evidence="1 2">
    <name type="scientific">Moniliophthora roreri</name>
    <name type="common">Frosty pod rot fungus</name>
    <name type="synonym">Monilia roreri</name>
    <dbReference type="NCBI Taxonomy" id="221103"/>
    <lineage>
        <taxon>Eukaryota</taxon>
        <taxon>Fungi</taxon>
        <taxon>Dikarya</taxon>
        <taxon>Basidiomycota</taxon>
        <taxon>Agaricomycotina</taxon>
        <taxon>Agaricomycetes</taxon>
        <taxon>Agaricomycetidae</taxon>
        <taxon>Agaricales</taxon>
        <taxon>Marasmiineae</taxon>
        <taxon>Marasmiaceae</taxon>
        <taxon>Moniliophthora</taxon>
    </lineage>
</organism>
<sequence length="25" mass="2482">MLTVALTSAPRPGNASGITMIPIVA</sequence>
<protein>
    <submittedName>
        <fullName evidence="1">Uncharacterized protein</fullName>
    </submittedName>
</protein>
<accession>A0A0W0F2E9</accession>
<gene>
    <name evidence="1" type="ORF">WG66_16971</name>
</gene>
<dbReference type="Proteomes" id="UP000054988">
    <property type="component" value="Unassembled WGS sequence"/>
</dbReference>
<dbReference type="EMBL" id="LATX01002383">
    <property type="protein sequence ID" value="KTB30509.1"/>
    <property type="molecule type" value="Genomic_DNA"/>
</dbReference>
<comment type="caution">
    <text evidence="1">The sequence shown here is derived from an EMBL/GenBank/DDBJ whole genome shotgun (WGS) entry which is preliminary data.</text>
</comment>
<reference evidence="1 2" key="1">
    <citation type="submission" date="2015-12" db="EMBL/GenBank/DDBJ databases">
        <title>Draft genome sequence of Moniliophthora roreri, the causal agent of frosty pod rot of cacao.</title>
        <authorList>
            <person name="Aime M.C."/>
            <person name="Diaz-Valderrama J.R."/>
            <person name="Kijpornyongpan T."/>
            <person name="Phillips-Mora W."/>
        </authorList>
    </citation>
    <scope>NUCLEOTIDE SEQUENCE [LARGE SCALE GENOMIC DNA]</scope>
    <source>
        <strain evidence="1 2">MCA 2952</strain>
    </source>
</reference>
<evidence type="ECO:0000313" key="2">
    <source>
        <dbReference type="Proteomes" id="UP000054988"/>
    </source>
</evidence>
<evidence type="ECO:0000313" key="1">
    <source>
        <dbReference type="EMBL" id="KTB30509.1"/>
    </source>
</evidence>